<name>A0A540NPV6_MALBA</name>
<dbReference type="Proteomes" id="UP000315295">
    <property type="component" value="Unassembled WGS sequence"/>
</dbReference>
<dbReference type="AlphaFoldDB" id="A0A540NPV6"/>
<comment type="caution">
    <text evidence="1">The sequence shown here is derived from an EMBL/GenBank/DDBJ whole genome shotgun (WGS) entry which is preliminary data.</text>
</comment>
<organism evidence="1 2">
    <name type="scientific">Malus baccata</name>
    <name type="common">Siberian crab apple</name>
    <name type="synonym">Pyrus baccata</name>
    <dbReference type="NCBI Taxonomy" id="106549"/>
    <lineage>
        <taxon>Eukaryota</taxon>
        <taxon>Viridiplantae</taxon>
        <taxon>Streptophyta</taxon>
        <taxon>Embryophyta</taxon>
        <taxon>Tracheophyta</taxon>
        <taxon>Spermatophyta</taxon>
        <taxon>Magnoliopsida</taxon>
        <taxon>eudicotyledons</taxon>
        <taxon>Gunneridae</taxon>
        <taxon>Pentapetalae</taxon>
        <taxon>rosids</taxon>
        <taxon>fabids</taxon>
        <taxon>Rosales</taxon>
        <taxon>Rosaceae</taxon>
        <taxon>Amygdaloideae</taxon>
        <taxon>Maleae</taxon>
        <taxon>Malus</taxon>
    </lineage>
</organism>
<proteinExistence type="predicted"/>
<reference evidence="1 2" key="1">
    <citation type="journal article" date="2019" name="G3 (Bethesda)">
        <title>Sequencing of a Wild Apple (Malus baccata) Genome Unravels the Differences Between Cultivated and Wild Apple Species Regarding Disease Resistance and Cold Tolerance.</title>
        <authorList>
            <person name="Chen X."/>
        </authorList>
    </citation>
    <scope>NUCLEOTIDE SEQUENCE [LARGE SCALE GENOMIC DNA]</scope>
    <source>
        <strain evidence="2">cv. Shandingzi</strain>
        <tissue evidence="1">Leaves</tissue>
    </source>
</reference>
<protein>
    <submittedName>
        <fullName evidence="1">Uncharacterized protein</fullName>
    </submittedName>
</protein>
<gene>
    <name evidence="1" type="ORF">C1H46_001762</name>
</gene>
<keyword evidence="2" id="KW-1185">Reference proteome</keyword>
<accession>A0A540NPV6</accession>
<dbReference type="EMBL" id="VIEB01000018">
    <property type="protein sequence ID" value="TQE12550.1"/>
    <property type="molecule type" value="Genomic_DNA"/>
</dbReference>
<evidence type="ECO:0000313" key="2">
    <source>
        <dbReference type="Proteomes" id="UP000315295"/>
    </source>
</evidence>
<sequence>MHDQKDSLQQISIHHVAGCLNLSFSSSVVGLPWRIRRWVATSQQPRTGNIGKLVVVREKAKQKEAMPEARFEAFIDALHMGVRV</sequence>
<evidence type="ECO:0000313" key="1">
    <source>
        <dbReference type="EMBL" id="TQE12550.1"/>
    </source>
</evidence>